<dbReference type="OrthoDB" id="10021675at2759"/>
<dbReference type="SMART" id="SM00248">
    <property type="entry name" value="ANK"/>
    <property type="match status" value="2"/>
</dbReference>
<dbReference type="Pfam" id="PF01734">
    <property type="entry name" value="Patatin"/>
    <property type="match status" value="1"/>
</dbReference>
<evidence type="ECO:0000256" key="4">
    <source>
        <dbReference type="PROSITE-ProRule" id="PRU00023"/>
    </source>
</evidence>
<dbReference type="Gene3D" id="3.40.1090.10">
    <property type="entry name" value="Cytosolic phospholipase A2 catalytic domain"/>
    <property type="match status" value="1"/>
</dbReference>
<protein>
    <recommendedName>
        <fullName evidence="1">phospholipase A2</fullName>
        <ecNumber evidence="1">3.1.1.4</ecNumber>
    </recommendedName>
</protein>
<dbReference type="PANTHER" id="PTHR24138:SF10">
    <property type="entry name" value="PHOSPHOLIPASE A2"/>
    <property type="match status" value="1"/>
</dbReference>
<feature type="short sequence motif" description="DGA/G" evidence="5">
    <location>
        <begin position="348"/>
        <end position="350"/>
    </location>
</feature>
<dbReference type="eggNOG" id="KOG0513">
    <property type="taxonomic scope" value="Eukaryota"/>
</dbReference>
<dbReference type="Gene3D" id="1.25.40.20">
    <property type="entry name" value="Ankyrin repeat-containing domain"/>
    <property type="match status" value="1"/>
</dbReference>
<dbReference type="Pfam" id="PF12796">
    <property type="entry name" value="Ank_2"/>
    <property type="match status" value="1"/>
</dbReference>
<reference evidence="9" key="1">
    <citation type="submission" date="2011-07" db="EMBL/GenBank/DDBJ databases">
        <authorList>
            <consortium name="Caenorhabditis brenneri Sequencing and Analysis Consortium"/>
            <person name="Wilson R.K."/>
        </authorList>
    </citation>
    <scope>NUCLEOTIDE SEQUENCE [LARGE SCALE GENOMIC DNA]</scope>
    <source>
        <strain evidence="9">PB2801</strain>
    </source>
</reference>
<sequence>MSRRRSLSRFGRKVMFRNRSKSNDRSKGNNSKDRSRADPISFDYDLSNVCNHLEALMNAARYGNTDLLYKLYIHHIDLKMTDETGNTAMHVAVMNGQQKIVRMLVVLCAPCKIWKIKNNNGLTSTELCTDKKNVYSKKQTEIIHRNFRIREDFNNLDNPPSPIPDGFVDVDSHYNDILVKEKKTWKNEERVLLSLDGGGIRAVITIQMLIHIDNMLDGKLVEKIDDMAGTSCGGVITLLLSTNNRNIEETRKLLLEMRERVFIRGTDKSVPKYSSSGMEYIARHVTTWEDSKMSVIKRHRAIVTVADTRMVPPQLLLFRSYCPEMPEEACEHYNAAPYFFESFNGLSDGGLIANNPTLALISDFLLTNKLEKSFAKTAEERSKKGNWKIGCVISLGTGVFPTEKIDGIDLVLAHAKNPIQFAKSFYKVFASTRNLLHVLIKECTASNGQPVKYAREWCHSINTPYFRFSPHLSQGISLDEIDLEKVMQVMWETELYVASHRNQFVKLVNFLATKPKREGFDNPANSQDSESVEQSISEMSEATTTVTATTTTTTETS</sequence>
<dbReference type="PROSITE" id="PS50088">
    <property type="entry name" value="ANK_REPEAT"/>
    <property type="match status" value="1"/>
</dbReference>
<dbReference type="InterPro" id="IPR047156">
    <property type="entry name" value="Teg/CotR/CapV-like"/>
</dbReference>
<organism evidence="9">
    <name type="scientific">Caenorhabditis brenneri</name>
    <name type="common">Nematode worm</name>
    <dbReference type="NCBI Taxonomy" id="135651"/>
    <lineage>
        <taxon>Eukaryota</taxon>
        <taxon>Metazoa</taxon>
        <taxon>Ecdysozoa</taxon>
        <taxon>Nematoda</taxon>
        <taxon>Chromadorea</taxon>
        <taxon>Rhabditida</taxon>
        <taxon>Rhabditina</taxon>
        <taxon>Rhabditomorpha</taxon>
        <taxon>Rhabditoidea</taxon>
        <taxon>Rhabditidae</taxon>
        <taxon>Peloderinae</taxon>
        <taxon>Caenorhabditis</taxon>
    </lineage>
</organism>
<comment type="catalytic activity">
    <reaction evidence="3">
        <text>a 1,2-diacyl-sn-glycero-3-phosphocholine + H2O = a 1-acyl-sn-glycero-3-phosphocholine + a fatty acid + H(+)</text>
        <dbReference type="Rhea" id="RHEA:15801"/>
        <dbReference type="ChEBI" id="CHEBI:15377"/>
        <dbReference type="ChEBI" id="CHEBI:15378"/>
        <dbReference type="ChEBI" id="CHEBI:28868"/>
        <dbReference type="ChEBI" id="CHEBI:57643"/>
        <dbReference type="ChEBI" id="CHEBI:58168"/>
        <dbReference type="EC" id="3.1.1.4"/>
    </reaction>
    <physiologicalReaction direction="left-to-right" evidence="3">
        <dbReference type="Rhea" id="RHEA:15802"/>
    </physiologicalReaction>
</comment>
<evidence type="ECO:0000313" key="8">
    <source>
        <dbReference type="EMBL" id="EGT32570.1"/>
    </source>
</evidence>
<dbReference type="FunCoup" id="G0NJK1">
    <property type="interactions" value="1"/>
</dbReference>
<feature type="repeat" description="ANK" evidence="4">
    <location>
        <begin position="84"/>
        <end position="105"/>
    </location>
</feature>
<dbReference type="HOGENOM" id="CLU_499902_0_0_1"/>
<feature type="region of interest" description="Disordered" evidence="6">
    <location>
        <begin position="1"/>
        <end position="36"/>
    </location>
</feature>
<feature type="region of interest" description="Disordered" evidence="6">
    <location>
        <begin position="518"/>
        <end position="557"/>
    </location>
</feature>
<keyword evidence="4" id="KW-0040">ANK repeat</keyword>
<keyword evidence="5" id="KW-0378">Hydrolase</keyword>
<dbReference type="Proteomes" id="UP000008068">
    <property type="component" value="Unassembled WGS sequence"/>
</dbReference>
<proteinExistence type="predicted"/>
<comment type="caution">
    <text evidence="5">Lacks conserved residue(s) required for the propagation of feature annotation.</text>
</comment>
<evidence type="ECO:0000256" key="5">
    <source>
        <dbReference type="PROSITE-ProRule" id="PRU01161"/>
    </source>
</evidence>
<keyword evidence="5" id="KW-0442">Lipid degradation</keyword>
<accession>G0NJK1</accession>
<name>G0NJK1_CAEBE</name>
<keyword evidence="2 5" id="KW-0443">Lipid metabolism</keyword>
<feature type="compositionally biased region" description="Basic residues" evidence="6">
    <location>
        <begin position="1"/>
        <end position="20"/>
    </location>
</feature>
<dbReference type="GO" id="GO:0016042">
    <property type="term" value="P:lipid catabolic process"/>
    <property type="evidence" value="ECO:0007669"/>
    <property type="project" value="UniProtKB-UniRule"/>
</dbReference>
<dbReference type="InterPro" id="IPR002641">
    <property type="entry name" value="PNPLA_dom"/>
</dbReference>
<feature type="compositionally biased region" description="Polar residues" evidence="6">
    <location>
        <begin position="523"/>
        <end position="540"/>
    </location>
</feature>
<evidence type="ECO:0000256" key="2">
    <source>
        <dbReference type="ARBA" id="ARBA00023098"/>
    </source>
</evidence>
<keyword evidence="9" id="KW-1185">Reference proteome</keyword>
<dbReference type="PROSITE" id="PS51635">
    <property type="entry name" value="PNPLA"/>
    <property type="match status" value="1"/>
</dbReference>
<dbReference type="GO" id="GO:0004623">
    <property type="term" value="F:phospholipase A2 activity"/>
    <property type="evidence" value="ECO:0007669"/>
    <property type="project" value="UniProtKB-EC"/>
</dbReference>
<feature type="short sequence motif" description="GXSXG" evidence="5">
    <location>
        <begin position="229"/>
        <end position="233"/>
    </location>
</feature>
<dbReference type="AlphaFoldDB" id="G0NJK1"/>
<evidence type="ECO:0000256" key="3">
    <source>
        <dbReference type="ARBA" id="ARBA00023422"/>
    </source>
</evidence>
<dbReference type="PROSITE" id="PS50297">
    <property type="entry name" value="ANK_REP_REGION"/>
    <property type="match status" value="1"/>
</dbReference>
<dbReference type="SUPFAM" id="SSF48403">
    <property type="entry name" value="Ankyrin repeat"/>
    <property type="match status" value="1"/>
</dbReference>
<dbReference type="InterPro" id="IPR016035">
    <property type="entry name" value="Acyl_Trfase/lysoPLipase"/>
</dbReference>
<dbReference type="SUPFAM" id="SSF52151">
    <property type="entry name" value="FabD/lysophospholipase-like"/>
    <property type="match status" value="1"/>
</dbReference>
<feature type="domain" description="PNPLA" evidence="7">
    <location>
        <begin position="193"/>
        <end position="361"/>
    </location>
</feature>
<evidence type="ECO:0000313" key="9">
    <source>
        <dbReference type="Proteomes" id="UP000008068"/>
    </source>
</evidence>
<dbReference type="PANTHER" id="PTHR24138">
    <property type="entry name" value="INTRACELLLAR PHOSPHOLIPASE A FAMILY"/>
    <property type="match status" value="1"/>
</dbReference>
<dbReference type="EC" id="3.1.1.4" evidence="1"/>
<dbReference type="EMBL" id="GL379896">
    <property type="protein sequence ID" value="EGT32570.1"/>
    <property type="molecule type" value="Genomic_DNA"/>
</dbReference>
<dbReference type="InterPro" id="IPR036770">
    <property type="entry name" value="Ankyrin_rpt-contain_sf"/>
</dbReference>
<evidence type="ECO:0000256" key="6">
    <source>
        <dbReference type="SAM" id="MobiDB-lite"/>
    </source>
</evidence>
<feature type="active site" description="Proton acceptor" evidence="5">
    <location>
        <position position="348"/>
    </location>
</feature>
<dbReference type="InParanoid" id="G0NJK1"/>
<dbReference type="InterPro" id="IPR002110">
    <property type="entry name" value="Ankyrin_rpt"/>
</dbReference>
<evidence type="ECO:0000256" key="1">
    <source>
        <dbReference type="ARBA" id="ARBA00013278"/>
    </source>
</evidence>
<feature type="compositionally biased region" description="Low complexity" evidence="6">
    <location>
        <begin position="541"/>
        <end position="557"/>
    </location>
</feature>
<dbReference type="STRING" id="135651.G0NJK1"/>
<feature type="compositionally biased region" description="Basic and acidic residues" evidence="6">
    <location>
        <begin position="21"/>
        <end position="36"/>
    </location>
</feature>
<evidence type="ECO:0000259" key="7">
    <source>
        <dbReference type="PROSITE" id="PS51635"/>
    </source>
</evidence>
<feature type="active site" description="Nucleophile" evidence="5">
    <location>
        <position position="231"/>
    </location>
</feature>
<gene>
    <name evidence="8" type="ORF">CAEBREN_11268</name>
</gene>
<dbReference type="OMA" id="YKLYIHH"/>